<gene>
    <name evidence="2" type="ORF">Mal4_25210</name>
</gene>
<keyword evidence="1" id="KW-0472">Membrane</keyword>
<feature type="transmembrane region" description="Helical" evidence="1">
    <location>
        <begin position="486"/>
        <end position="505"/>
    </location>
</feature>
<dbReference type="EMBL" id="CP036275">
    <property type="protein sequence ID" value="QDU38196.1"/>
    <property type="molecule type" value="Genomic_DNA"/>
</dbReference>
<dbReference type="KEGG" id="mri:Mal4_25210"/>
<dbReference type="OrthoDB" id="213905at2"/>
<feature type="transmembrane region" description="Helical" evidence="1">
    <location>
        <begin position="341"/>
        <end position="365"/>
    </location>
</feature>
<name>A0A517Z6S7_9PLAN</name>
<organism evidence="2 3">
    <name type="scientific">Maioricimonas rarisocia</name>
    <dbReference type="NCBI Taxonomy" id="2528026"/>
    <lineage>
        <taxon>Bacteria</taxon>
        <taxon>Pseudomonadati</taxon>
        <taxon>Planctomycetota</taxon>
        <taxon>Planctomycetia</taxon>
        <taxon>Planctomycetales</taxon>
        <taxon>Planctomycetaceae</taxon>
        <taxon>Maioricimonas</taxon>
    </lineage>
</organism>
<keyword evidence="1" id="KW-0812">Transmembrane</keyword>
<evidence type="ECO:0008006" key="4">
    <source>
        <dbReference type="Google" id="ProtNLM"/>
    </source>
</evidence>
<accession>A0A517Z6S7</accession>
<proteinExistence type="predicted"/>
<feature type="transmembrane region" description="Helical" evidence="1">
    <location>
        <begin position="46"/>
        <end position="66"/>
    </location>
</feature>
<keyword evidence="1" id="KW-1133">Transmembrane helix</keyword>
<feature type="transmembrane region" description="Helical" evidence="1">
    <location>
        <begin position="265"/>
        <end position="282"/>
    </location>
</feature>
<reference evidence="2 3" key="1">
    <citation type="submission" date="2019-02" db="EMBL/GenBank/DDBJ databases">
        <title>Deep-cultivation of Planctomycetes and their phenomic and genomic characterization uncovers novel biology.</title>
        <authorList>
            <person name="Wiegand S."/>
            <person name="Jogler M."/>
            <person name="Boedeker C."/>
            <person name="Pinto D."/>
            <person name="Vollmers J."/>
            <person name="Rivas-Marin E."/>
            <person name="Kohn T."/>
            <person name="Peeters S.H."/>
            <person name="Heuer A."/>
            <person name="Rast P."/>
            <person name="Oberbeckmann S."/>
            <person name="Bunk B."/>
            <person name="Jeske O."/>
            <person name="Meyerdierks A."/>
            <person name="Storesund J.E."/>
            <person name="Kallscheuer N."/>
            <person name="Luecker S."/>
            <person name="Lage O.M."/>
            <person name="Pohl T."/>
            <person name="Merkel B.J."/>
            <person name="Hornburger P."/>
            <person name="Mueller R.-W."/>
            <person name="Bruemmer F."/>
            <person name="Labrenz M."/>
            <person name="Spormann A.M."/>
            <person name="Op den Camp H."/>
            <person name="Overmann J."/>
            <person name="Amann R."/>
            <person name="Jetten M.S.M."/>
            <person name="Mascher T."/>
            <person name="Medema M.H."/>
            <person name="Devos D.P."/>
            <person name="Kaster A.-K."/>
            <person name="Ovreas L."/>
            <person name="Rohde M."/>
            <person name="Galperin M.Y."/>
            <person name="Jogler C."/>
        </authorList>
    </citation>
    <scope>NUCLEOTIDE SEQUENCE [LARGE SCALE GENOMIC DNA]</scope>
    <source>
        <strain evidence="2 3">Mal4</strain>
    </source>
</reference>
<evidence type="ECO:0000313" key="2">
    <source>
        <dbReference type="EMBL" id="QDU38196.1"/>
    </source>
</evidence>
<feature type="transmembrane region" description="Helical" evidence="1">
    <location>
        <begin position="420"/>
        <end position="440"/>
    </location>
</feature>
<evidence type="ECO:0000256" key="1">
    <source>
        <dbReference type="SAM" id="Phobius"/>
    </source>
</evidence>
<feature type="transmembrane region" description="Helical" evidence="1">
    <location>
        <begin position="78"/>
        <end position="96"/>
    </location>
</feature>
<dbReference type="RefSeq" id="WP_145369506.1">
    <property type="nucleotide sequence ID" value="NZ_CP036275.1"/>
</dbReference>
<protein>
    <recommendedName>
        <fullName evidence="4">Glycosyltransferase RgtA/B/C/D-like domain-containing protein</fullName>
    </recommendedName>
</protein>
<dbReference type="Proteomes" id="UP000320496">
    <property type="component" value="Chromosome"/>
</dbReference>
<keyword evidence="3" id="KW-1185">Reference proteome</keyword>
<evidence type="ECO:0000313" key="3">
    <source>
        <dbReference type="Proteomes" id="UP000320496"/>
    </source>
</evidence>
<feature type="transmembrane region" description="Helical" evidence="1">
    <location>
        <begin position="452"/>
        <end position="470"/>
    </location>
</feature>
<dbReference type="AlphaFoldDB" id="A0A517Z6S7"/>
<feature type="transmembrane region" description="Helical" evidence="1">
    <location>
        <begin position="212"/>
        <end position="234"/>
    </location>
</feature>
<feature type="transmembrane region" description="Helical" evidence="1">
    <location>
        <begin position="294"/>
        <end position="321"/>
    </location>
</feature>
<sequence>MVNLLLVVSLLLTLVGASLLWLTDLPLGVPGEWTWDRIAYEVFPLGGWFLAAVAGAAYLGFVRFGASRIESTSRLKQAGWLTLLVAAGWCWIWGIQSTIPGIHGTSKQPFVIYYPRFSGYFWQARYEVSDTAEFLRDYEELLAEQDYLHIGTHPPGLTLGYRLLHGLCESVPALTAAANATIPPRIEESLAILNQSAVASGHPLTPADTATLWLATVLTLLAAAGCVVPLFALLRRWLPPRDAWKWSALWPLVPALAIFSPKSDLLYPLFALSAAWLWLTGWERGSFVRPFVGGFVAVAGMTLSLAVLPACAILGVETVLLSVRDIREGKRSDVIRQWIRAGLAVIAGVLLPIILFAALADVNLIRVWLWNLSNHALFYDHNVRTYAAWLAVNPLEMAFAVGLPLTTLAVAGLVRSVHRPLASTAHIAAISGAGMWGLLWLSGKNMGEAARLWIVLMPWVLIAAASWTATGNDSENADRTWHHDRLWWGIAILQVVAAIATVTRVDGFHFAEMLGP</sequence>